<comment type="caution">
    <text evidence="1">The sequence shown here is derived from an EMBL/GenBank/DDBJ whole genome shotgun (WGS) entry which is preliminary data.</text>
</comment>
<evidence type="ECO:0000313" key="1">
    <source>
        <dbReference type="EMBL" id="RFB04041.1"/>
    </source>
</evidence>
<dbReference type="InterPro" id="IPR029058">
    <property type="entry name" value="AB_hydrolase_fold"/>
</dbReference>
<proteinExistence type="predicted"/>
<keyword evidence="1" id="KW-0378">Hydrolase</keyword>
<dbReference type="Pfam" id="PF05990">
    <property type="entry name" value="DUF900"/>
    <property type="match status" value="1"/>
</dbReference>
<dbReference type="Proteomes" id="UP000264589">
    <property type="component" value="Unassembled WGS sequence"/>
</dbReference>
<dbReference type="InParanoid" id="A0A371RF04"/>
<keyword evidence="2" id="KW-1185">Reference proteome</keyword>
<evidence type="ECO:0000313" key="2">
    <source>
        <dbReference type="Proteomes" id="UP000264589"/>
    </source>
</evidence>
<protein>
    <submittedName>
        <fullName evidence="1">Alpha/beta hydrolase</fullName>
    </submittedName>
</protein>
<dbReference type="AlphaFoldDB" id="A0A371RF04"/>
<name>A0A371RF04_9PROT</name>
<sequence length="389" mass="43665">MAPPPPPEPEPDMMPAPEDIEPSVSACLVDESCQAVNILFGSNRQIIFGKELESFNRFGSTPETPFTMLNGRRLLLGDITVTVPKKREIGTISRPPEIAGKRLGFALDPKKHFVFVDYGYLSEEEFMATLADKDSAFIFVHGFNVSFKSAAMRAAQLKVDGEFDGQAMIYSWPTQQHSGVNAAPAYRASREEAEAARRYFRQFLDMVRQDTDSQNIHIIAHSMGNYMMMEVLAALAEETEEEGEQFGQIIFAAPDVDRDRFIEWAEQIDGLGRGMTLYASKRDVSMDISRQLCRLQSGEACGPRAGFVPEDGPITLTNATLDTLDVSNLPDRSFTPLDEHDYYGGDLYILKDIGKLIRTGLRAPREDFWEEEGGGPNGRWWRVPEIFRQ</sequence>
<accession>A0A371RF04</accession>
<gene>
    <name evidence="1" type="ORF">DX908_01330</name>
</gene>
<dbReference type="Gene3D" id="3.40.50.1820">
    <property type="entry name" value="alpha/beta hydrolase"/>
    <property type="match status" value="1"/>
</dbReference>
<organism evidence="1 2">
    <name type="scientific">Parvularcula marina</name>
    <dbReference type="NCBI Taxonomy" id="2292771"/>
    <lineage>
        <taxon>Bacteria</taxon>
        <taxon>Pseudomonadati</taxon>
        <taxon>Pseudomonadota</taxon>
        <taxon>Alphaproteobacteria</taxon>
        <taxon>Parvularculales</taxon>
        <taxon>Parvularculaceae</taxon>
        <taxon>Parvularcula</taxon>
    </lineage>
</organism>
<dbReference type="EMBL" id="QUQO01000001">
    <property type="protein sequence ID" value="RFB04041.1"/>
    <property type="molecule type" value="Genomic_DNA"/>
</dbReference>
<dbReference type="SUPFAM" id="SSF53474">
    <property type="entry name" value="alpha/beta-Hydrolases"/>
    <property type="match status" value="1"/>
</dbReference>
<reference evidence="1 2" key="1">
    <citation type="submission" date="2018-08" db="EMBL/GenBank/DDBJ databases">
        <title>Parvularcula sp. SM1705, isolated from surface water of the South Sea China.</title>
        <authorList>
            <person name="Sun L."/>
        </authorList>
    </citation>
    <scope>NUCLEOTIDE SEQUENCE [LARGE SCALE GENOMIC DNA]</scope>
    <source>
        <strain evidence="1 2">SM1705</strain>
    </source>
</reference>
<dbReference type="InterPro" id="IPR010297">
    <property type="entry name" value="DUF900_hydrolase"/>
</dbReference>
<dbReference type="GO" id="GO:0016787">
    <property type="term" value="F:hydrolase activity"/>
    <property type="evidence" value="ECO:0007669"/>
    <property type="project" value="UniProtKB-KW"/>
</dbReference>
<dbReference type="PANTHER" id="PTHR36513:SF1">
    <property type="entry name" value="TRANSMEMBRANE PROTEIN"/>
    <property type="match status" value="1"/>
</dbReference>
<dbReference type="PANTHER" id="PTHR36513">
    <property type="entry name" value="ABC TRANSMEMBRANE TYPE-1 DOMAIN-CONTAINING PROTEIN"/>
    <property type="match status" value="1"/>
</dbReference>